<keyword evidence="4" id="KW-0547">Nucleotide-binding</keyword>
<dbReference type="GO" id="GO:0005829">
    <property type="term" value="C:cytosol"/>
    <property type="evidence" value="ECO:0007669"/>
    <property type="project" value="TreeGrafter"/>
</dbReference>
<dbReference type="InterPro" id="IPR007694">
    <property type="entry name" value="DNA_helicase_DnaB-like_C"/>
</dbReference>
<dbReference type="InterPro" id="IPR007693">
    <property type="entry name" value="DNA_helicase_DnaB-like_N"/>
</dbReference>
<dbReference type="GO" id="GO:0043139">
    <property type="term" value="F:5'-3' DNA helicase activity"/>
    <property type="evidence" value="ECO:0007669"/>
    <property type="project" value="UniProtKB-EC"/>
</dbReference>
<dbReference type="Gene3D" id="3.40.50.300">
    <property type="entry name" value="P-loop containing nucleotide triphosphate hydrolases"/>
    <property type="match status" value="1"/>
</dbReference>
<dbReference type="PANTHER" id="PTHR30153">
    <property type="entry name" value="REPLICATIVE DNA HELICASE DNAB"/>
    <property type="match status" value="1"/>
</dbReference>
<evidence type="ECO:0000256" key="1">
    <source>
        <dbReference type="ARBA" id="ARBA00008428"/>
    </source>
</evidence>
<protein>
    <recommendedName>
        <fullName evidence="10">DNA 5'-3' helicase</fullName>
        <ecNumber evidence="10">5.6.2.3</ecNumber>
    </recommendedName>
</protein>
<dbReference type="InterPro" id="IPR016136">
    <property type="entry name" value="DNA_helicase_N/primase_C"/>
</dbReference>
<name>L0NDG6_9HYPH</name>
<dbReference type="InterPro" id="IPR036185">
    <property type="entry name" value="DNA_heli_DnaB-like_N_sf"/>
</dbReference>
<keyword evidence="8" id="KW-0238">DNA-binding</keyword>
<evidence type="ECO:0000256" key="6">
    <source>
        <dbReference type="ARBA" id="ARBA00022806"/>
    </source>
</evidence>
<reference evidence="13 14" key="1">
    <citation type="journal article" date="2013" name="Genome Biol. Evol.">
        <title>Life in an arsenic-containing gold mine: genome and physiology of the autotrophic arsenite-oxidizing bacterium rhizobium sp. NT-26.</title>
        <authorList>
            <person name="Andres J."/>
            <person name="Arsene-Ploetze F."/>
            <person name="Barbe V."/>
            <person name="Brochier-Armanet C."/>
            <person name="Cleiss-Arnold J."/>
            <person name="Coppee J.Y."/>
            <person name="Dillies M.A."/>
            <person name="Geist"/>
            <person name="L"/>
            <person name="Joublin A."/>
            <person name="Koechler S."/>
            <person name="Lassalle F."/>
            <person name="Marchal M."/>
            <person name="Medigue C."/>
            <person name="Muller D."/>
            <person name="Nesme X."/>
            <person name="Plewniak F."/>
            <person name="Proux C."/>
            <person name="Ramirez-Bahena M.H."/>
            <person name="Schenowitz C."/>
            <person name="Sismeiro O."/>
            <person name="Vallenet D."/>
            <person name="Santini J.M."/>
            <person name="Bertin P.N."/>
        </authorList>
    </citation>
    <scope>NUCLEOTIDE SEQUENCE [LARGE SCALE GENOMIC DNA]</scope>
    <source>
        <strain evidence="13 14">NT-26</strain>
    </source>
</reference>
<proteinExistence type="inferred from homology"/>
<dbReference type="SUPFAM" id="SSF48024">
    <property type="entry name" value="N-terminal domain of DnaB helicase"/>
    <property type="match status" value="1"/>
</dbReference>
<comment type="similarity">
    <text evidence="1">Belongs to the helicase family. DnaB subfamily.</text>
</comment>
<keyword evidence="9" id="KW-0413">Isomerase</keyword>
<keyword evidence="5" id="KW-0378">Hydrolase</keyword>
<evidence type="ECO:0000313" key="13">
    <source>
        <dbReference type="EMBL" id="CCF19110.1"/>
    </source>
</evidence>
<dbReference type="GO" id="GO:1990077">
    <property type="term" value="C:primosome complex"/>
    <property type="evidence" value="ECO:0007669"/>
    <property type="project" value="UniProtKB-KW"/>
</dbReference>
<evidence type="ECO:0000256" key="4">
    <source>
        <dbReference type="ARBA" id="ARBA00022741"/>
    </source>
</evidence>
<dbReference type="EMBL" id="FO082820">
    <property type="protein sequence ID" value="CCF19110.1"/>
    <property type="molecule type" value="Genomic_DNA"/>
</dbReference>
<dbReference type="GO" id="GO:0005524">
    <property type="term" value="F:ATP binding"/>
    <property type="evidence" value="ECO:0007669"/>
    <property type="project" value="UniProtKB-KW"/>
</dbReference>
<comment type="catalytic activity">
    <reaction evidence="11">
        <text>ATP + H2O = ADP + phosphate + H(+)</text>
        <dbReference type="Rhea" id="RHEA:13065"/>
        <dbReference type="ChEBI" id="CHEBI:15377"/>
        <dbReference type="ChEBI" id="CHEBI:15378"/>
        <dbReference type="ChEBI" id="CHEBI:30616"/>
        <dbReference type="ChEBI" id="CHEBI:43474"/>
        <dbReference type="ChEBI" id="CHEBI:456216"/>
        <dbReference type="EC" id="5.6.2.3"/>
    </reaction>
</comment>
<dbReference type="InterPro" id="IPR027417">
    <property type="entry name" value="P-loop_NTPase"/>
</dbReference>
<dbReference type="Pfam" id="PF03796">
    <property type="entry name" value="DnaB_C"/>
    <property type="match status" value="1"/>
</dbReference>
<evidence type="ECO:0000259" key="12">
    <source>
        <dbReference type="PROSITE" id="PS51199"/>
    </source>
</evidence>
<evidence type="ECO:0000256" key="3">
    <source>
        <dbReference type="ARBA" id="ARBA00022705"/>
    </source>
</evidence>
<feature type="domain" description="SF4 helicase" evidence="12">
    <location>
        <begin position="175"/>
        <end position="377"/>
    </location>
</feature>
<gene>
    <name evidence="13" type="ORF">NT26_1386</name>
</gene>
<accession>L0NDG6</accession>
<keyword evidence="2" id="KW-0639">Primosome</keyword>
<evidence type="ECO:0000256" key="11">
    <source>
        <dbReference type="ARBA" id="ARBA00048954"/>
    </source>
</evidence>
<evidence type="ECO:0000256" key="2">
    <source>
        <dbReference type="ARBA" id="ARBA00022515"/>
    </source>
</evidence>
<keyword evidence="6" id="KW-0347">Helicase</keyword>
<dbReference type="EC" id="5.6.2.3" evidence="10"/>
<evidence type="ECO:0000256" key="7">
    <source>
        <dbReference type="ARBA" id="ARBA00022840"/>
    </source>
</evidence>
<dbReference type="PROSITE" id="PS51199">
    <property type="entry name" value="SF4_HELICASE"/>
    <property type="match status" value="1"/>
</dbReference>
<dbReference type="STRING" id="1125847.NT26_1386"/>
<dbReference type="GO" id="GO:0016787">
    <property type="term" value="F:hydrolase activity"/>
    <property type="evidence" value="ECO:0007669"/>
    <property type="project" value="UniProtKB-KW"/>
</dbReference>
<organism evidence="13 14">
    <name type="scientific">Pseudorhizobium banfieldiae</name>
    <dbReference type="NCBI Taxonomy" id="1125847"/>
    <lineage>
        <taxon>Bacteria</taxon>
        <taxon>Pseudomonadati</taxon>
        <taxon>Pseudomonadota</taxon>
        <taxon>Alphaproteobacteria</taxon>
        <taxon>Hyphomicrobiales</taxon>
        <taxon>Rhizobiaceae</taxon>
        <taxon>Rhizobium/Agrobacterium group</taxon>
        <taxon>Pseudorhizobium</taxon>
    </lineage>
</organism>
<keyword evidence="14" id="KW-1185">Reference proteome</keyword>
<evidence type="ECO:0000313" key="14">
    <source>
        <dbReference type="Proteomes" id="UP000010792"/>
    </source>
</evidence>
<sequence>MSNDSAQSNIGNNKIEQLVLGCILLNEENYWHVSDILTMDLFGSEDHQKIFAIIHELACDGRAIRVPIVAGRIGSLSGGNDPEAYTSMLLHVASREEGGIPLRDYAFELRASATRRKVIALAENMIKSAGNLAYDPDQIVDRAAERLADISRSAAIEYESTVAGTIRQIYESASAPGSGMALRPCLIGLEKMVGCFPQGSLILWGGAPGSGKTAMAMQQMLFSSTVHPTSLFELEMDNKSLVARSIAGQTGVSMRDILRGLDEQQIDAMVAAQKHFADRKLTIVSPSKMTIQQVRSRAYAHKRKFGLDLLCVDHLKLVERQTKTRMDPVERAYENARDLKALAKDLDCTVIGLCQFTKAARQKEQPEPEMEDFYGGSLEEHADIMLANFNRNDWLKRNPPMTNKGKAAEDYQAKLRTSEGKIEVYKLKDRFGSPRDRHIFDWDGKLTLFKDQMATQTSFLPDEEFDPADL</sequence>
<keyword evidence="7" id="KW-0067">ATP-binding</keyword>
<dbReference type="SUPFAM" id="SSF52540">
    <property type="entry name" value="P-loop containing nucleoside triphosphate hydrolases"/>
    <property type="match status" value="1"/>
</dbReference>
<dbReference type="Gene3D" id="1.10.860.10">
    <property type="entry name" value="DNAb Helicase, Chain A"/>
    <property type="match status" value="1"/>
</dbReference>
<dbReference type="Pfam" id="PF00772">
    <property type="entry name" value="DnaB"/>
    <property type="match status" value="1"/>
</dbReference>
<keyword evidence="3" id="KW-0235">DNA replication</keyword>
<dbReference type="RefSeq" id="WP_052638005.1">
    <property type="nucleotide sequence ID" value="NZ_FO082820.1"/>
</dbReference>
<dbReference type="AlphaFoldDB" id="L0NDG6"/>
<dbReference type="PANTHER" id="PTHR30153:SF2">
    <property type="entry name" value="REPLICATIVE DNA HELICASE"/>
    <property type="match status" value="1"/>
</dbReference>
<dbReference type="KEGG" id="rht:NT26_1386"/>
<evidence type="ECO:0000256" key="9">
    <source>
        <dbReference type="ARBA" id="ARBA00023235"/>
    </source>
</evidence>
<evidence type="ECO:0000256" key="5">
    <source>
        <dbReference type="ARBA" id="ARBA00022801"/>
    </source>
</evidence>
<dbReference type="GO" id="GO:0006269">
    <property type="term" value="P:DNA replication, synthesis of primer"/>
    <property type="evidence" value="ECO:0007669"/>
    <property type="project" value="UniProtKB-KW"/>
</dbReference>
<dbReference type="Proteomes" id="UP000010792">
    <property type="component" value="Chromosome"/>
</dbReference>
<evidence type="ECO:0000256" key="8">
    <source>
        <dbReference type="ARBA" id="ARBA00023125"/>
    </source>
</evidence>
<dbReference type="OrthoDB" id="8417311at2"/>
<evidence type="ECO:0000256" key="10">
    <source>
        <dbReference type="ARBA" id="ARBA00044969"/>
    </source>
</evidence>
<dbReference type="GO" id="GO:0003677">
    <property type="term" value="F:DNA binding"/>
    <property type="evidence" value="ECO:0007669"/>
    <property type="project" value="UniProtKB-KW"/>
</dbReference>